<dbReference type="SMART" id="SM00875">
    <property type="entry name" value="BACK"/>
    <property type="match status" value="1"/>
</dbReference>
<dbReference type="InterPro" id="IPR011705">
    <property type="entry name" value="BACK"/>
</dbReference>
<gene>
    <name evidence="2" type="ORF">MCOR_11754</name>
</gene>
<dbReference type="Proteomes" id="UP000507470">
    <property type="component" value="Unassembled WGS sequence"/>
</dbReference>
<dbReference type="PROSITE" id="PS50097">
    <property type="entry name" value="BTB"/>
    <property type="match status" value="1"/>
</dbReference>
<feature type="domain" description="BTB" evidence="1">
    <location>
        <begin position="55"/>
        <end position="124"/>
    </location>
</feature>
<dbReference type="AlphaFoldDB" id="A0A6J8AVD7"/>
<protein>
    <submittedName>
        <fullName evidence="2">BTBD3_6</fullName>
    </submittedName>
</protein>
<accession>A0A6J8AVD7</accession>
<dbReference type="EMBL" id="CACVKT020002007">
    <property type="protein sequence ID" value="CAC5374321.1"/>
    <property type="molecule type" value="Genomic_DNA"/>
</dbReference>
<dbReference type="PANTHER" id="PTHR45774:SF3">
    <property type="entry name" value="BTB (POZ) DOMAIN-CONTAINING 2B-RELATED"/>
    <property type="match status" value="1"/>
</dbReference>
<organism evidence="2 3">
    <name type="scientific">Mytilus coruscus</name>
    <name type="common">Sea mussel</name>
    <dbReference type="NCBI Taxonomy" id="42192"/>
    <lineage>
        <taxon>Eukaryota</taxon>
        <taxon>Metazoa</taxon>
        <taxon>Spiralia</taxon>
        <taxon>Lophotrochozoa</taxon>
        <taxon>Mollusca</taxon>
        <taxon>Bivalvia</taxon>
        <taxon>Autobranchia</taxon>
        <taxon>Pteriomorphia</taxon>
        <taxon>Mytilida</taxon>
        <taxon>Mytiloidea</taxon>
        <taxon>Mytilidae</taxon>
        <taxon>Mytilinae</taxon>
        <taxon>Mytilus</taxon>
    </lineage>
</organism>
<dbReference type="PANTHER" id="PTHR45774">
    <property type="entry name" value="BTB/POZ DOMAIN-CONTAINING"/>
    <property type="match status" value="1"/>
</dbReference>
<keyword evidence="3" id="KW-1185">Reference proteome</keyword>
<dbReference type="InterPro" id="IPR000210">
    <property type="entry name" value="BTB/POZ_dom"/>
</dbReference>
<dbReference type="Gene3D" id="3.30.710.10">
    <property type="entry name" value="Potassium Channel Kv1.1, Chain A"/>
    <property type="match status" value="1"/>
</dbReference>
<name>A0A6J8AVD7_MYTCO</name>
<dbReference type="Pfam" id="PF00651">
    <property type="entry name" value="BTB"/>
    <property type="match status" value="1"/>
</dbReference>
<dbReference type="SMART" id="SM00225">
    <property type="entry name" value="BTB"/>
    <property type="match status" value="1"/>
</dbReference>
<reference evidence="2 3" key="1">
    <citation type="submission" date="2020-06" db="EMBL/GenBank/DDBJ databases">
        <authorList>
            <person name="Li R."/>
            <person name="Bekaert M."/>
        </authorList>
    </citation>
    <scope>NUCLEOTIDE SEQUENCE [LARGE SCALE GENOMIC DNA]</scope>
    <source>
        <strain evidence="3">wild</strain>
    </source>
</reference>
<evidence type="ECO:0000313" key="2">
    <source>
        <dbReference type="EMBL" id="CAC5374321.1"/>
    </source>
</evidence>
<sequence length="494" mass="56688">MRNTITTYFHETHANLADWSRNKGATLERFDLTTEESVETTADRLSKICLTEEMADVFFLFQNGKTARIPAHKMILALRSPVFKAMFYGSFPQSEGDIRIEDICLNTFQTLMRYLYTDDLQLSKDSVIPLLYAAKKYQIAGLISKCETYLQDNLAVNNVCSLFSNAKFFTMGKLKLNALKFIGENAIEVLKNDDFLLLPSADLVDILRLDSLCVPEVDVFRAVLKWVDHEMTKNKNAGKSRRAIFLKDGILFTIGIPLLSLEEYTSVVIPSGVLTDEEQLQSFKAITIPNNASTCGKFRKRPRIGCRVTEISVDDILYPGNNYPKMNNQWVYLQSETLSVRANKRIKIKSISINPRFQQKMKNNCRLNFHIKIDTVTNIQNEEFEIEFERSDVSTRTEEGDDTMNVTFEGRVCKVPIDRLISKTEMLELTIQSNDGNYNQRVWGSNQHTIARLPYANLRFNDMMYQHELPQQTTLFLSLTGGYLLESFEVMEIC</sequence>
<dbReference type="OrthoDB" id="6155462at2759"/>
<evidence type="ECO:0000259" key="1">
    <source>
        <dbReference type="PROSITE" id="PS50097"/>
    </source>
</evidence>
<evidence type="ECO:0000313" key="3">
    <source>
        <dbReference type="Proteomes" id="UP000507470"/>
    </source>
</evidence>
<proteinExistence type="predicted"/>
<dbReference type="Pfam" id="PF07707">
    <property type="entry name" value="BACK"/>
    <property type="match status" value="1"/>
</dbReference>
<dbReference type="Gene3D" id="1.25.40.420">
    <property type="match status" value="1"/>
</dbReference>
<dbReference type="InterPro" id="IPR011333">
    <property type="entry name" value="SKP1/BTB/POZ_sf"/>
</dbReference>
<dbReference type="SUPFAM" id="SSF54695">
    <property type="entry name" value="POZ domain"/>
    <property type="match status" value="1"/>
</dbReference>